<keyword evidence="2" id="KW-1133">Transmembrane helix</keyword>
<dbReference type="NCBIfam" id="NF038134">
    <property type="entry name" value="choice_anch_M"/>
    <property type="match status" value="2"/>
</dbReference>
<dbReference type="NCBIfam" id="TIGR03773">
    <property type="entry name" value="anch_rpt_wall"/>
    <property type="match status" value="1"/>
</dbReference>
<reference evidence="4" key="1">
    <citation type="submission" date="2021-03" db="EMBL/GenBank/DDBJ databases">
        <title>Whole genome shotgun sequence of Actinoplanes auranticolor NBRC 12245.</title>
        <authorList>
            <person name="Komaki H."/>
            <person name="Tamura T."/>
        </authorList>
    </citation>
    <scope>NUCLEOTIDE SEQUENCE</scope>
    <source>
        <strain evidence="4">NBRC 12245</strain>
    </source>
</reference>
<feature type="chain" id="PRO_5038101866" description="ABC transporter-associated repeat protein" evidence="3">
    <location>
        <begin position="26"/>
        <end position="503"/>
    </location>
</feature>
<proteinExistence type="predicted"/>
<keyword evidence="3" id="KW-0732">Signal</keyword>
<organism evidence="4 5">
    <name type="scientific">Actinoplanes auranticolor</name>
    <dbReference type="NCBI Taxonomy" id="47988"/>
    <lineage>
        <taxon>Bacteria</taxon>
        <taxon>Bacillati</taxon>
        <taxon>Actinomycetota</taxon>
        <taxon>Actinomycetes</taxon>
        <taxon>Micromonosporales</taxon>
        <taxon>Micromonosporaceae</taxon>
        <taxon>Actinoplanes</taxon>
    </lineage>
</organism>
<keyword evidence="2" id="KW-0472">Membrane</keyword>
<accession>A0A919VXA5</accession>
<evidence type="ECO:0000313" key="4">
    <source>
        <dbReference type="EMBL" id="GIM80471.1"/>
    </source>
</evidence>
<dbReference type="InterPro" id="IPR022395">
    <property type="entry name" value="CHP03773_ABC_transptr-like"/>
</dbReference>
<keyword evidence="5" id="KW-1185">Reference proteome</keyword>
<feature type="region of interest" description="Disordered" evidence="1">
    <location>
        <begin position="427"/>
        <end position="452"/>
    </location>
</feature>
<dbReference type="RefSeq" id="WP_212994842.1">
    <property type="nucleotide sequence ID" value="NZ_BAABEA010000014.1"/>
</dbReference>
<feature type="transmembrane region" description="Helical" evidence="2">
    <location>
        <begin position="465"/>
        <end position="485"/>
    </location>
</feature>
<evidence type="ECO:0000256" key="2">
    <source>
        <dbReference type="SAM" id="Phobius"/>
    </source>
</evidence>
<dbReference type="NCBIfam" id="TIGR03769">
    <property type="entry name" value="P_ac_wall_RPT"/>
    <property type="match status" value="1"/>
</dbReference>
<name>A0A919VXA5_9ACTN</name>
<dbReference type="EMBL" id="BOQL01000099">
    <property type="protein sequence ID" value="GIM80471.1"/>
    <property type="molecule type" value="Genomic_DNA"/>
</dbReference>
<gene>
    <name evidence="4" type="ORF">Aau02nite_90720</name>
</gene>
<sequence>MIRRTVAVAAASLVVALTAGAPAVAAPGTPQAEGADLVALSVKSGKLRMSFRSESRAVTDPQSLRFTASGSPVGVIPDDPAFAFLGRPGAPVWSLQDGSPFSTFDTTAIDTDDVAGGAVTLDLLTVDGPGSFAAYTLSEWGRPTLLLDSDGRTSARLPAGKRLGGVVWLFDATGEYRVTLRATARTGSRTLKDEAVYAVSVPTRPLAAPETAAAPRIPAPARAAAAAPNRTTAAAAANTPATGRRVIADGHVDMGPQLSGGALRIRLKDDTTTPATWRELSDVTLKVTDKARIDVPAGPGYAFLGKAGDKVYLLPQSQQSGIVWPGWNTQHESLVKGTRGTVNWRLKQVSGPGKFKLFLTGSFGAPEVIFDSDKSLPQRLGIAPNTHAHGNWAFTRAGTYQLTFDMTATTTAGKNVSDTRTLTLAVGDSTDAGAGNGNGTDSATGKGSAGQNGGSGLLARTGANITTIAAGGALLLVAGTAAVLLTRRRRGEAGHVSTPDPSS</sequence>
<dbReference type="InterPro" id="IPR022435">
    <property type="entry name" value="Surface-anchored_actinobac"/>
</dbReference>
<evidence type="ECO:0000313" key="5">
    <source>
        <dbReference type="Proteomes" id="UP000681340"/>
    </source>
</evidence>
<feature type="signal peptide" evidence="3">
    <location>
        <begin position="1"/>
        <end position="25"/>
    </location>
</feature>
<dbReference type="Proteomes" id="UP000681340">
    <property type="component" value="Unassembled WGS sequence"/>
</dbReference>
<evidence type="ECO:0000256" key="1">
    <source>
        <dbReference type="SAM" id="MobiDB-lite"/>
    </source>
</evidence>
<evidence type="ECO:0008006" key="6">
    <source>
        <dbReference type="Google" id="ProtNLM"/>
    </source>
</evidence>
<keyword evidence="2" id="KW-0812">Transmembrane</keyword>
<evidence type="ECO:0000256" key="3">
    <source>
        <dbReference type="SAM" id="SignalP"/>
    </source>
</evidence>
<comment type="caution">
    <text evidence="4">The sequence shown here is derived from an EMBL/GenBank/DDBJ whole genome shotgun (WGS) entry which is preliminary data.</text>
</comment>
<protein>
    <recommendedName>
        <fullName evidence="6">ABC transporter-associated repeat protein</fullName>
    </recommendedName>
</protein>
<dbReference type="AlphaFoldDB" id="A0A919VXA5"/>